<dbReference type="EMBL" id="JAENHL010000008">
    <property type="protein sequence ID" value="MBK1870386.1"/>
    <property type="molecule type" value="Genomic_DNA"/>
</dbReference>
<sequence>MRQPRQAEDASGVWGWRAVKIVTILVYIFMFAPILVTVILSFNASMFGGFPMTGVSLQWYGKLFQNESVLRAFKTSIWIALLTAAVCTVIGVMAAIALTRYEFRGKQWMNTLVILPALVPETILGVGLLLLMKWANQPRTYLLLVLGHIMLALPFVVLVVQARLIGIKRVYEEAALSLGANRFNTFREVTLPLLMPAIVAAVLLVFTISFDNITASLFWRPPGVETMPTQILAMLKISISPEINALGTLMIVITVGLPLLGGAIARILSGNRQ</sequence>
<name>A0ACC5RCF6_9HYPH</name>
<comment type="caution">
    <text evidence="1">The sequence shown here is derived from an EMBL/GenBank/DDBJ whole genome shotgun (WGS) entry which is preliminary data.</text>
</comment>
<keyword evidence="2" id="KW-1185">Reference proteome</keyword>
<proteinExistence type="predicted"/>
<gene>
    <name evidence="1" type="ORF">JHL16_28740</name>
</gene>
<evidence type="ECO:0000313" key="1">
    <source>
        <dbReference type="EMBL" id="MBK1870386.1"/>
    </source>
</evidence>
<protein>
    <submittedName>
        <fullName evidence="1">ABC transporter permease</fullName>
    </submittedName>
</protein>
<accession>A0ACC5RCF6</accession>
<dbReference type="Proteomes" id="UP000616151">
    <property type="component" value="Unassembled WGS sequence"/>
</dbReference>
<reference evidence="1" key="1">
    <citation type="submission" date="2021-01" db="EMBL/GenBank/DDBJ databases">
        <authorList>
            <person name="Sun Q."/>
        </authorList>
    </citation>
    <scope>NUCLEOTIDE SEQUENCE</scope>
    <source>
        <strain evidence="1">YIM B02566</strain>
    </source>
</reference>
<evidence type="ECO:0000313" key="2">
    <source>
        <dbReference type="Proteomes" id="UP000616151"/>
    </source>
</evidence>
<organism evidence="1 2">
    <name type="scientific">Taklimakanibacter albus</name>
    <dbReference type="NCBI Taxonomy" id="2800327"/>
    <lineage>
        <taxon>Bacteria</taxon>
        <taxon>Pseudomonadati</taxon>
        <taxon>Pseudomonadota</taxon>
        <taxon>Alphaproteobacteria</taxon>
        <taxon>Hyphomicrobiales</taxon>
        <taxon>Aestuariivirgaceae</taxon>
        <taxon>Taklimakanibacter</taxon>
    </lineage>
</organism>